<keyword evidence="2" id="KW-0547">Nucleotide-binding</keyword>
<dbReference type="InterPro" id="IPR006073">
    <property type="entry name" value="GTP-bd"/>
</dbReference>
<keyword evidence="6" id="KW-0472">Membrane</keyword>
<gene>
    <name evidence="8" type="ORF">OESDEN_16435</name>
</gene>
<keyword evidence="9" id="KW-1185">Reference proteome</keyword>
<keyword evidence="6" id="KW-1133">Transmembrane helix</keyword>
<dbReference type="Gene3D" id="3.40.50.300">
    <property type="entry name" value="P-loop containing nucleotide triphosphate hydrolases"/>
    <property type="match status" value="1"/>
</dbReference>
<dbReference type="CDD" id="cd01857">
    <property type="entry name" value="HSR1_MMR1"/>
    <property type="match status" value="1"/>
</dbReference>
<keyword evidence="6" id="KW-0812">Transmembrane</keyword>
<dbReference type="GO" id="GO:0000054">
    <property type="term" value="P:ribosomal subunit export from nucleus"/>
    <property type="evidence" value="ECO:0007669"/>
    <property type="project" value="TreeGrafter"/>
</dbReference>
<dbReference type="GO" id="GO:0005829">
    <property type="term" value="C:cytosol"/>
    <property type="evidence" value="ECO:0007669"/>
    <property type="project" value="TreeGrafter"/>
</dbReference>
<dbReference type="AlphaFoldDB" id="A0A0B1SKV7"/>
<dbReference type="InterPro" id="IPR027417">
    <property type="entry name" value="P-loop_NTPase"/>
</dbReference>
<feature type="domain" description="G" evidence="7">
    <location>
        <begin position="152"/>
        <end position="206"/>
    </location>
</feature>
<dbReference type="GO" id="GO:0005525">
    <property type="term" value="F:GTP binding"/>
    <property type="evidence" value="ECO:0007669"/>
    <property type="project" value="UniProtKB-KW"/>
</dbReference>
<accession>A0A0B1SKV7</accession>
<name>A0A0B1SKV7_OESDE</name>
<proteinExistence type="predicted"/>
<evidence type="ECO:0000256" key="4">
    <source>
        <dbReference type="ARBA" id="ARBA00023134"/>
    </source>
</evidence>
<protein>
    <recommendedName>
        <fullName evidence="5">Large subunit GTPase 1 homolog</fullName>
    </recommendedName>
</protein>
<evidence type="ECO:0000256" key="3">
    <source>
        <dbReference type="ARBA" id="ARBA00022801"/>
    </source>
</evidence>
<evidence type="ECO:0000256" key="1">
    <source>
        <dbReference type="ARBA" id="ARBA00022490"/>
    </source>
</evidence>
<reference evidence="8 9" key="1">
    <citation type="submission" date="2014-03" db="EMBL/GenBank/DDBJ databases">
        <title>Draft genome of the hookworm Oesophagostomum dentatum.</title>
        <authorList>
            <person name="Mitreva M."/>
        </authorList>
    </citation>
    <scope>NUCLEOTIDE SEQUENCE [LARGE SCALE GENOMIC DNA]</scope>
    <source>
        <strain evidence="8 9">OD-Hann</strain>
    </source>
</reference>
<evidence type="ECO:0000256" key="5">
    <source>
        <dbReference type="ARBA" id="ARBA00040145"/>
    </source>
</evidence>
<evidence type="ECO:0000256" key="6">
    <source>
        <dbReference type="SAM" id="Phobius"/>
    </source>
</evidence>
<dbReference type="OrthoDB" id="2365484at2759"/>
<keyword evidence="3" id="KW-0378">Hydrolase</keyword>
<dbReference type="Pfam" id="PF01926">
    <property type="entry name" value="MMR_HSR1"/>
    <property type="match status" value="1"/>
</dbReference>
<evidence type="ECO:0000259" key="7">
    <source>
        <dbReference type="Pfam" id="PF01926"/>
    </source>
</evidence>
<feature type="transmembrane region" description="Helical" evidence="6">
    <location>
        <begin position="12"/>
        <end position="32"/>
    </location>
</feature>
<dbReference type="PANTHER" id="PTHR45709:SF2">
    <property type="entry name" value="LARGE SUBUNIT GTPASE 1 HOMOLOG"/>
    <property type="match status" value="1"/>
</dbReference>
<evidence type="ECO:0000313" key="8">
    <source>
        <dbReference type="EMBL" id="KHJ83860.1"/>
    </source>
</evidence>
<evidence type="ECO:0000256" key="2">
    <source>
        <dbReference type="ARBA" id="ARBA00022741"/>
    </source>
</evidence>
<organism evidence="8 9">
    <name type="scientific">Oesophagostomum dentatum</name>
    <name type="common">Nodular worm</name>
    <dbReference type="NCBI Taxonomy" id="61180"/>
    <lineage>
        <taxon>Eukaryota</taxon>
        <taxon>Metazoa</taxon>
        <taxon>Ecdysozoa</taxon>
        <taxon>Nematoda</taxon>
        <taxon>Chromadorea</taxon>
        <taxon>Rhabditida</taxon>
        <taxon>Rhabditina</taxon>
        <taxon>Rhabditomorpha</taxon>
        <taxon>Strongyloidea</taxon>
        <taxon>Strongylidae</taxon>
        <taxon>Oesophagostomum</taxon>
    </lineage>
</organism>
<sequence>MGSNNAQPNGYYLLLSSFIYTLCFINLFQQIVDARNPLLFRSKDLDAYVKEVDPAKQSLLLINKADLLQEYHLMEWASYFTENKINAVFWSALEELPSVDEENCETMNCTATASSSSSINGQLYLRTRDDLIQYLKDLGHVSDAPGSKPIVVGMVGYPNVGKSSTINKLAGSKKVSVSATPGKTRHFQTIHIDNQLCLCDCPGLVMPSFAFGRNEMFLNG</sequence>
<evidence type="ECO:0000313" key="9">
    <source>
        <dbReference type="Proteomes" id="UP000053660"/>
    </source>
</evidence>
<keyword evidence="1" id="KW-0963">Cytoplasm</keyword>
<dbReference type="PANTHER" id="PTHR45709">
    <property type="entry name" value="LARGE SUBUNIT GTPASE 1 HOMOLOG-RELATED"/>
    <property type="match status" value="1"/>
</dbReference>
<dbReference type="SUPFAM" id="SSF52540">
    <property type="entry name" value="P-loop containing nucleoside triphosphate hydrolases"/>
    <property type="match status" value="1"/>
</dbReference>
<dbReference type="Proteomes" id="UP000053660">
    <property type="component" value="Unassembled WGS sequence"/>
</dbReference>
<keyword evidence="4" id="KW-0342">GTP-binding</keyword>
<dbReference type="InterPro" id="IPR043358">
    <property type="entry name" value="GNL1-like"/>
</dbReference>
<dbReference type="GO" id="GO:0003924">
    <property type="term" value="F:GTPase activity"/>
    <property type="evidence" value="ECO:0007669"/>
    <property type="project" value="InterPro"/>
</dbReference>
<dbReference type="EMBL" id="KN571425">
    <property type="protein sequence ID" value="KHJ83860.1"/>
    <property type="molecule type" value="Genomic_DNA"/>
</dbReference>